<evidence type="ECO:0000313" key="11">
    <source>
        <dbReference type="EMBL" id="KNC54811.1"/>
    </source>
</evidence>
<evidence type="ECO:0000256" key="7">
    <source>
        <dbReference type="PROSITE-ProRule" id="PRU10133"/>
    </source>
</evidence>
<feature type="domain" description="UBC core" evidence="10">
    <location>
        <begin position="5"/>
        <end position="148"/>
    </location>
</feature>
<dbReference type="Proteomes" id="UP000054408">
    <property type="component" value="Unassembled WGS sequence"/>
</dbReference>
<dbReference type="RefSeq" id="XP_013761710.1">
    <property type="nucleotide sequence ID" value="XM_013906256.1"/>
</dbReference>
<dbReference type="OrthoDB" id="7851174at2759"/>
<feature type="compositionally biased region" description="Basic residues" evidence="9">
    <location>
        <begin position="202"/>
        <end position="222"/>
    </location>
</feature>
<dbReference type="PANTHER" id="PTHR24068">
    <property type="entry name" value="UBIQUITIN-CONJUGATING ENZYME E2"/>
    <property type="match status" value="1"/>
</dbReference>
<dbReference type="SMART" id="SM00212">
    <property type="entry name" value="UBCc"/>
    <property type="match status" value="1"/>
</dbReference>
<evidence type="ECO:0000256" key="8">
    <source>
        <dbReference type="RuleBase" id="RU362109"/>
    </source>
</evidence>
<evidence type="ECO:0000313" key="12">
    <source>
        <dbReference type="Proteomes" id="UP000054408"/>
    </source>
</evidence>
<protein>
    <submittedName>
        <fullName evidence="11">Ubiquitin-conjugating enzyme E2 4</fullName>
    </submittedName>
</protein>
<evidence type="ECO:0000256" key="5">
    <source>
        <dbReference type="ARBA" id="ARBA00022786"/>
    </source>
</evidence>
<keyword evidence="6 8" id="KW-0067">ATP-binding</keyword>
<comment type="pathway">
    <text evidence="2">Protein modification; protein ubiquitination.</text>
</comment>
<dbReference type="STRING" id="461836.A0A0L0DRZ4"/>
<dbReference type="SUPFAM" id="SSF54495">
    <property type="entry name" value="UBC-like"/>
    <property type="match status" value="1"/>
</dbReference>
<dbReference type="OMA" id="HTYILAK"/>
<comment type="similarity">
    <text evidence="8">Belongs to the ubiquitin-conjugating enzyme family.</text>
</comment>
<evidence type="ECO:0000256" key="6">
    <source>
        <dbReference type="ARBA" id="ARBA00022840"/>
    </source>
</evidence>
<sequence length="261" mass="28656">MPGSAGKKRITKELELLAGDESVQVRTVDSPAHWVAKMDGPHGTPYDGGTFFLDITFSHNYPFTPPRVKFLTRIYHPNINAEGAICLDLLKDQWSPALRMSQLIMSIASLLGEPNPDDPLVLSIAKVYKSDPRRYNGIAREWTLRFAVGNKPPLGVSFDHRQKPPQWRRMTKREKAERVAAKAAKARAKVDAKTSAASNAQAKRKRKSKRKSKNKSKNKNKGKGKEAIDAVDASDCGGQSNDGDDGSVFTPDPVSGLSSAM</sequence>
<dbReference type="InterPro" id="IPR016135">
    <property type="entry name" value="UBQ-conjugating_enzyme/RWD"/>
</dbReference>
<feature type="region of interest" description="Disordered" evidence="9">
    <location>
        <begin position="155"/>
        <end position="261"/>
    </location>
</feature>
<evidence type="ECO:0000256" key="2">
    <source>
        <dbReference type="ARBA" id="ARBA00004906"/>
    </source>
</evidence>
<evidence type="ECO:0000256" key="3">
    <source>
        <dbReference type="ARBA" id="ARBA00022679"/>
    </source>
</evidence>
<feature type="active site" description="Glycyl thioester intermediate" evidence="7">
    <location>
        <position position="86"/>
    </location>
</feature>
<dbReference type="EMBL" id="GL349438">
    <property type="protein sequence ID" value="KNC54811.1"/>
    <property type="molecule type" value="Genomic_DNA"/>
</dbReference>
<dbReference type="eggNOG" id="KOG0417">
    <property type="taxonomic scope" value="Eukaryota"/>
</dbReference>
<keyword evidence="5 8" id="KW-0833">Ubl conjugation pathway</keyword>
<dbReference type="FunFam" id="3.10.110.10:FF:000101">
    <property type="entry name" value="Ubiquitin-conjugating enzyme E2 D2"/>
    <property type="match status" value="1"/>
</dbReference>
<accession>A0A0L0DRZ4</accession>
<keyword evidence="12" id="KW-1185">Reference proteome</keyword>
<evidence type="ECO:0000259" key="10">
    <source>
        <dbReference type="PROSITE" id="PS50127"/>
    </source>
</evidence>
<dbReference type="GO" id="GO:0005524">
    <property type="term" value="F:ATP binding"/>
    <property type="evidence" value="ECO:0007669"/>
    <property type="project" value="UniProtKB-UniRule"/>
</dbReference>
<name>A0A0L0DRZ4_THETB</name>
<dbReference type="InterPro" id="IPR000608">
    <property type="entry name" value="UBC"/>
</dbReference>
<dbReference type="PROSITE" id="PS50127">
    <property type="entry name" value="UBC_2"/>
    <property type="match status" value="1"/>
</dbReference>
<dbReference type="PROSITE" id="PS00183">
    <property type="entry name" value="UBC_1"/>
    <property type="match status" value="1"/>
</dbReference>
<reference evidence="11 12" key="1">
    <citation type="submission" date="2010-05" db="EMBL/GenBank/DDBJ databases">
        <title>The Genome Sequence of Thecamonas trahens ATCC 50062.</title>
        <authorList>
            <consortium name="The Broad Institute Genome Sequencing Platform"/>
            <person name="Russ C."/>
            <person name="Cuomo C."/>
            <person name="Shea T."/>
            <person name="Young S.K."/>
            <person name="Zeng Q."/>
            <person name="Koehrsen M."/>
            <person name="Haas B."/>
            <person name="Borodovsky M."/>
            <person name="Guigo R."/>
            <person name="Alvarado L."/>
            <person name="Berlin A."/>
            <person name="Bochicchio J."/>
            <person name="Borenstein D."/>
            <person name="Chapman S."/>
            <person name="Chen Z."/>
            <person name="Freedman E."/>
            <person name="Gellesch M."/>
            <person name="Goldberg J."/>
            <person name="Griggs A."/>
            <person name="Gujja S."/>
            <person name="Heilman E."/>
            <person name="Heiman D."/>
            <person name="Hepburn T."/>
            <person name="Howarth C."/>
            <person name="Jen D."/>
            <person name="Larson L."/>
            <person name="Mehta T."/>
            <person name="Park D."/>
            <person name="Pearson M."/>
            <person name="Roberts A."/>
            <person name="Saif S."/>
            <person name="Shenoy N."/>
            <person name="Sisk P."/>
            <person name="Stolte C."/>
            <person name="Sykes S."/>
            <person name="Thomson T."/>
            <person name="Walk T."/>
            <person name="White J."/>
            <person name="Yandava C."/>
            <person name="Burger G."/>
            <person name="Gray M.W."/>
            <person name="Holland P.W.H."/>
            <person name="King N."/>
            <person name="Lang F.B.F."/>
            <person name="Roger A.J."/>
            <person name="Ruiz-Trillo I."/>
            <person name="Lander E."/>
            <person name="Nusbaum C."/>
        </authorList>
    </citation>
    <scope>NUCLEOTIDE SEQUENCE [LARGE SCALE GENOMIC DNA]</scope>
    <source>
        <strain evidence="11 12">ATCC 50062</strain>
    </source>
</reference>
<proteinExistence type="inferred from homology"/>
<gene>
    <name evidence="11" type="ORF">AMSG_01663</name>
</gene>
<evidence type="ECO:0000256" key="4">
    <source>
        <dbReference type="ARBA" id="ARBA00022741"/>
    </source>
</evidence>
<dbReference type="Gene3D" id="3.10.110.10">
    <property type="entry name" value="Ubiquitin Conjugating Enzyme"/>
    <property type="match status" value="1"/>
</dbReference>
<dbReference type="AlphaFoldDB" id="A0A0L0DRZ4"/>
<dbReference type="GeneID" id="25561406"/>
<dbReference type="Pfam" id="PF00179">
    <property type="entry name" value="UQ_con"/>
    <property type="match status" value="1"/>
</dbReference>
<keyword evidence="4 8" id="KW-0547">Nucleotide-binding</keyword>
<dbReference type="GO" id="GO:0061631">
    <property type="term" value="F:ubiquitin conjugating enzyme activity"/>
    <property type="evidence" value="ECO:0007669"/>
    <property type="project" value="UniProtKB-EC"/>
</dbReference>
<organism evidence="11 12">
    <name type="scientific">Thecamonas trahens ATCC 50062</name>
    <dbReference type="NCBI Taxonomy" id="461836"/>
    <lineage>
        <taxon>Eukaryota</taxon>
        <taxon>Apusozoa</taxon>
        <taxon>Apusomonadida</taxon>
        <taxon>Apusomonadidae</taxon>
        <taxon>Thecamonas</taxon>
    </lineage>
</organism>
<comment type="catalytic activity">
    <reaction evidence="1">
        <text>S-ubiquitinyl-[E1 ubiquitin-activating enzyme]-L-cysteine + [E2 ubiquitin-conjugating enzyme]-L-cysteine = [E1 ubiquitin-activating enzyme]-L-cysteine + S-ubiquitinyl-[E2 ubiquitin-conjugating enzyme]-L-cysteine.</text>
        <dbReference type="EC" id="2.3.2.23"/>
    </reaction>
</comment>
<keyword evidence="3" id="KW-0808">Transferase</keyword>
<dbReference type="InterPro" id="IPR023313">
    <property type="entry name" value="UBQ-conjugating_AS"/>
</dbReference>
<evidence type="ECO:0000256" key="9">
    <source>
        <dbReference type="SAM" id="MobiDB-lite"/>
    </source>
</evidence>
<evidence type="ECO:0000256" key="1">
    <source>
        <dbReference type="ARBA" id="ARBA00000485"/>
    </source>
</evidence>